<dbReference type="SMART" id="SM00481">
    <property type="entry name" value="POLIIIAc"/>
    <property type="match status" value="1"/>
</dbReference>
<dbReference type="CDD" id="cd07436">
    <property type="entry name" value="PHP_PolX"/>
    <property type="match status" value="1"/>
</dbReference>
<name>A0A1M6PLM2_9BACT</name>
<dbReference type="InterPro" id="IPR027421">
    <property type="entry name" value="DNA_pol_lamdba_lyase_dom_sf"/>
</dbReference>
<dbReference type="Pfam" id="PF14716">
    <property type="entry name" value="HHH_8"/>
    <property type="match status" value="1"/>
</dbReference>
<dbReference type="Proteomes" id="UP000185812">
    <property type="component" value="Unassembled WGS sequence"/>
</dbReference>
<dbReference type="PIRSF" id="PIRSF005047">
    <property type="entry name" value="UCP005047_YshC"/>
    <property type="match status" value="1"/>
</dbReference>
<dbReference type="Gene3D" id="1.10.150.110">
    <property type="entry name" value="DNA polymerase beta, N-terminal domain-like"/>
    <property type="match status" value="1"/>
</dbReference>
<dbReference type="InterPro" id="IPR016195">
    <property type="entry name" value="Pol/histidinol_Pase-like"/>
</dbReference>
<dbReference type="NCBIfam" id="NF006375">
    <property type="entry name" value="PRK08609.1"/>
    <property type="match status" value="1"/>
</dbReference>
<proteinExistence type="predicted"/>
<feature type="domain" description="Polymerase/histidinol phosphatase N-terminal" evidence="1">
    <location>
        <begin position="319"/>
        <end position="400"/>
    </location>
</feature>
<dbReference type="GO" id="GO:0042578">
    <property type="term" value="F:phosphoric ester hydrolase activity"/>
    <property type="evidence" value="ECO:0007669"/>
    <property type="project" value="TreeGrafter"/>
</dbReference>
<dbReference type="GO" id="GO:0003677">
    <property type="term" value="F:DNA binding"/>
    <property type="evidence" value="ECO:0007669"/>
    <property type="project" value="InterPro"/>
</dbReference>
<dbReference type="InterPro" id="IPR047967">
    <property type="entry name" value="PolX_PHP"/>
</dbReference>
<dbReference type="InterPro" id="IPR003141">
    <property type="entry name" value="Pol/His_phosphatase_N"/>
</dbReference>
<dbReference type="RefSeq" id="WP_072714071.1">
    <property type="nucleotide sequence ID" value="NZ_FRAU01000001.1"/>
</dbReference>
<dbReference type="InterPro" id="IPR043519">
    <property type="entry name" value="NT_sf"/>
</dbReference>
<dbReference type="Pfam" id="PF14520">
    <property type="entry name" value="HHH_5"/>
    <property type="match status" value="1"/>
</dbReference>
<dbReference type="Gene3D" id="3.30.460.10">
    <property type="entry name" value="Beta Polymerase, domain 2"/>
    <property type="match status" value="1"/>
</dbReference>
<dbReference type="PANTHER" id="PTHR36928:SF1">
    <property type="entry name" value="PHOSPHATASE YCDX-RELATED"/>
    <property type="match status" value="1"/>
</dbReference>
<dbReference type="Gene3D" id="1.10.150.20">
    <property type="entry name" value="5' to 3' exonuclease, C-terminal subdomain"/>
    <property type="match status" value="1"/>
</dbReference>
<protein>
    <submittedName>
        <fullName evidence="3">DNA polymerase (Family 10)</fullName>
    </submittedName>
</protein>
<accession>A0A1M6PLM2</accession>
<dbReference type="AlphaFoldDB" id="A0A1M6PLM2"/>
<dbReference type="SUPFAM" id="SSF47802">
    <property type="entry name" value="DNA polymerase beta, N-terminal domain-like"/>
    <property type="match status" value="1"/>
</dbReference>
<dbReference type="GO" id="GO:0005829">
    <property type="term" value="C:cytosol"/>
    <property type="evidence" value="ECO:0007669"/>
    <property type="project" value="TreeGrafter"/>
</dbReference>
<keyword evidence="4" id="KW-1185">Reference proteome</keyword>
<dbReference type="Gene3D" id="3.30.210.10">
    <property type="entry name" value="DNA polymerase, thumb domain"/>
    <property type="match status" value="1"/>
</dbReference>
<dbReference type="InterPro" id="IPR002054">
    <property type="entry name" value="DNA-dir_DNA_pol_X"/>
</dbReference>
<dbReference type="OrthoDB" id="9808747at2"/>
<sequence length="558" mass="62981">MENHEVARLLRETARLLELRGENPFRIRAYEQAAEAIEQLEDSVAERVRRGTLTEIPGIGRGLAAQIQELVERGSSEVLERLRQELPPGLLELLTLKGLGPQRVRQLWQLLGITSLDELEAALREGRLNQLKGFGPRLRERLLRELTLRRHYRTLRLLAQVSPIADELLTRLRQHPGVQRAEQAGAIRRLHEVVDCIELVVAGPLEAVQQVFALPHQRTGPHGETLLEGTLPDGFPIRLILTTPDAFGTTLWWYTGSAAHCQAFVQAYGPPTPCSEETAVYEQAGLPFIPPELRENQGELEAAAHNALPSLITQRDLQGVLHNHSTYSDGRHTLREMAEAAYHRGYHYFGIGDHSQSLTIARGLSITEVHRQQQEIRALNEALAARNFRILSGTECDILPDGTLDYPDEVLAGFDYVVASVHTRLDMDEKTATERILRALRNPHVTILGHPTGRLLLRREGYPLDWSRIIDACATYQVAIELNANPQRLDIDWRRIRMATAAGVPIVINPDAHAIEELDYVRWGVAMARKGWLTPDACLNTRELDELIAWFQQRRPRT</sequence>
<dbReference type="GO" id="GO:0003887">
    <property type="term" value="F:DNA-directed DNA polymerase activity"/>
    <property type="evidence" value="ECO:0007669"/>
    <property type="project" value="InterPro"/>
</dbReference>
<dbReference type="InterPro" id="IPR010996">
    <property type="entry name" value="HHH_MUS81"/>
</dbReference>
<dbReference type="STRING" id="633813.SAMN04488087_0235"/>
<evidence type="ECO:0000259" key="1">
    <source>
        <dbReference type="SMART" id="SM00481"/>
    </source>
</evidence>
<dbReference type="SUPFAM" id="SSF89550">
    <property type="entry name" value="PHP domain-like"/>
    <property type="match status" value="1"/>
</dbReference>
<gene>
    <name evidence="3" type="ORF">SAMN04488087_0235</name>
</gene>
<reference evidence="4" key="1">
    <citation type="submission" date="2016-11" db="EMBL/GenBank/DDBJ databases">
        <authorList>
            <person name="Varghese N."/>
            <person name="Submissions S."/>
        </authorList>
    </citation>
    <scope>NUCLEOTIDE SEQUENCE [LARGE SCALE GENOMIC DNA]</scope>
    <source>
        <strain evidence="4">DSM 22212</strain>
    </source>
</reference>
<feature type="domain" description="DNA-directed DNA polymerase X" evidence="2">
    <location>
        <begin position="1"/>
        <end position="295"/>
    </location>
</feature>
<dbReference type="PANTHER" id="PTHR36928">
    <property type="entry name" value="PHOSPHATASE YCDX-RELATED"/>
    <property type="match status" value="1"/>
</dbReference>
<dbReference type="FunFam" id="3.20.20.140:FF:000047">
    <property type="entry name" value="PHP domain-containing protein"/>
    <property type="match status" value="1"/>
</dbReference>
<dbReference type="SMART" id="SM00483">
    <property type="entry name" value="POLXc"/>
    <property type="match status" value="1"/>
</dbReference>
<dbReference type="InterPro" id="IPR050243">
    <property type="entry name" value="PHP_phosphatase"/>
</dbReference>
<dbReference type="Pfam" id="PF02811">
    <property type="entry name" value="PHP"/>
    <property type="match status" value="1"/>
</dbReference>
<dbReference type="InterPro" id="IPR004013">
    <property type="entry name" value="PHP_dom"/>
</dbReference>
<evidence type="ECO:0000259" key="2">
    <source>
        <dbReference type="SMART" id="SM00483"/>
    </source>
</evidence>
<dbReference type="GO" id="GO:0008270">
    <property type="term" value="F:zinc ion binding"/>
    <property type="evidence" value="ECO:0007669"/>
    <property type="project" value="TreeGrafter"/>
</dbReference>
<dbReference type="Gene3D" id="3.20.20.140">
    <property type="entry name" value="Metal-dependent hydrolases"/>
    <property type="match status" value="1"/>
</dbReference>
<evidence type="ECO:0000313" key="4">
    <source>
        <dbReference type="Proteomes" id="UP000185812"/>
    </source>
</evidence>
<dbReference type="InterPro" id="IPR037160">
    <property type="entry name" value="DNA_Pol_thumb_sf"/>
</dbReference>
<dbReference type="SUPFAM" id="SSF81301">
    <property type="entry name" value="Nucleotidyltransferase"/>
    <property type="match status" value="1"/>
</dbReference>
<dbReference type="InterPro" id="IPR022311">
    <property type="entry name" value="PolX-like"/>
</dbReference>
<dbReference type="EMBL" id="FRAU01000001">
    <property type="protein sequence ID" value="SHK08896.1"/>
    <property type="molecule type" value="Genomic_DNA"/>
</dbReference>
<organism evidence="3 4">
    <name type="scientific">Rhodothermus profundi</name>
    <dbReference type="NCBI Taxonomy" id="633813"/>
    <lineage>
        <taxon>Bacteria</taxon>
        <taxon>Pseudomonadati</taxon>
        <taxon>Rhodothermota</taxon>
        <taxon>Rhodothermia</taxon>
        <taxon>Rhodothermales</taxon>
        <taxon>Rhodothermaceae</taxon>
        <taxon>Rhodothermus</taxon>
    </lineage>
</organism>
<evidence type="ECO:0000313" key="3">
    <source>
        <dbReference type="EMBL" id="SHK08896.1"/>
    </source>
</evidence>